<name>A0A382WYP0_9ZZZZ</name>
<evidence type="ECO:0000313" key="1">
    <source>
        <dbReference type="EMBL" id="SVD63670.1"/>
    </source>
</evidence>
<dbReference type="InterPro" id="IPR014729">
    <property type="entry name" value="Rossmann-like_a/b/a_fold"/>
</dbReference>
<evidence type="ECO:0008006" key="2">
    <source>
        <dbReference type="Google" id="ProtNLM"/>
    </source>
</evidence>
<organism evidence="1">
    <name type="scientific">marine metagenome</name>
    <dbReference type="NCBI Taxonomy" id="408172"/>
    <lineage>
        <taxon>unclassified sequences</taxon>
        <taxon>metagenomes</taxon>
        <taxon>ecological metagenomes</taxon>
    </lineage>
</organism>
<dbReference type="Gene3D" id="3.40.50.620">
    <property type="entry name" value="HUPs"/>
    <property type="match status" value="1"/>
</dbReference>
<protein>
    <recommendedName>
        <fullName evidence="2">UspA domain-containing protein</fullName>
    </recommendedName>
</protein>
<dbReference type="EMBL" id="UINC01163383">
    <property type="protein sequence ID" value="SVD63670.1"/>
    <property type="molecule type" value="Genomic_DNA"/>
</dbReference>
<feature type="non-terminal residue" evidence="1">
    <location>
        <position position="80"/>
    </location>
</feature>
<sequence length="80" mass="8758">MVHPIRNGVLKALIPGLKLILIPTDCSDHGRISIKYGIRLAQESNAAIKLICVQESFDSDENLVNASELEEGKNARACKK</sequence>
<reference evidence="1" key="1">
    <citation type="submission" date="2018-05" db="EMBL/GenBank/DDBJ databases">
        <authorList>
            <person name="Lanie J.A."/>
            <person name="Ng W.-L."/>
            <person name="Kazmierczak K.M."/>
            <person name="Andrzejewski T.M."/>
            <person name="Davidsen T.M."/>
            <person name="Wayne K.J."/>
            <person name="Tettelin H."/>
            <person name="Glass J.I."/>
            <person name="Rusch D."/>
            <person name="Podicherti R."/>
            <person name="Tsui H.-C.T."/>
            <person name="Winkler M.E."/>
        </authorList>
    </citation>
    <scope>NUCLEOTIDE SEQUENCE</scope>
</reference>
<gene>
    <name evidence="1" type="ORF">METZ01_LOCUS416524</name>
</gene>
<proteinExistence type="predicted"/>
<accession>A0A382WYP0</accession>
<dbReference type="AlphaFoldDB" id="A0A382WYP0"/>